<dbReference type="PaxDb" id="39947-A0A0P0WK83"/>
<feature type="compositionally biased region" description="Low complexity" evidence="1">
    <location>
        <begin position="53"/>
        <end position="73"/>
    </location>
</feature>
<dbReference type="AlphaFoldDB" id="A0A0P0WK83"/>
<accession>A0A0P0WK83</accession>
<protein>
    <submittedName>
        <fullName evidence="2">Os05g0268100 protein</fullName>
    </submittedName>
</protein>
<proteinExistence type="predicted"/>
<name>A0A0P0WK83_ORYSJ</name>
<keyword evidence="3" id="KW-1185">Reference proteome</keyword>
<feature type="region of interest" description="Disordered" evidence="1">
    <location>
        <begin position="1"/>
        <end position="33"/>
    </location>
</feature>
<feature type="region of interest" description="Disordered" evidence="1">
    <location>
        <begin position="53"/>
        <end position="81"/>
    </location>
</feature>
<evidence type="ECO:0000256" key="1">
    <source>
        <dbReference type="SAM" id="MobiDB-lite"/>
    </source>
</evidence>
<organism evidence="2 3">
    <name type="scientific">Oryza sativa subsp. japonica</name>
    <name type="common">Rice</name>
    <dbReference type="NCBI Taxonomy" id="39947"/>
    <lineage>
        <taxon>Eukaryota</taxon>
        <taxon>Viridiplantae</taxon>
        <taxon>Streptophyta</taxon>
        <taxon>Embryophyta</taxon>
        <taxon>Tracheophyta</taxon>
        <taxon>Spermatophyta</taxon>
        <taxon>Magnoliopsida</taxon>
        <taxon>Liliopsida</taxon>
        <taxon>Poales</taxon>
        <taxon>Poaceae</taxon>
        <taxon>BOP clade</taxon>
        <taxon>Oryzoideae</taxon>
        <taxon>Oryzeae</taxon>
        <taxon>Oryzinae</taxon>
        <taxon>Oryza</taxon>
        <taxon>Oryza sativa</taxon>
    </lineage>
</organism>
<dbReference type="Proteomes" id="UP000059680">
    <property type="component" value="Chromosome 5"/>
</dbReference>
<evidence type="ECO:0000313" key="2">
    <source>
        <dbReference type="EMBL" id="BAS93071.1"/>
    </source>
</evidence>
<evidence type="ECO:0000313" key="3">
    <source>
        <dbReference type="Proteomes" id="UP000059680"/>
    </source>
</evidence>
<reference evidence="2 3" key="2">
    <citation type="journal article" date="2013" name="Plant Cell Physiol.">
        <title>Rice Annotation Project Database (RAP-DB): an integrative and interactive database for rice genomics.</title>
        <authorList>
            <person name="Sakai H."/>
            <person name="Lee S.S."/>
            <person name="Tanaka T."/>
            <person name="Numa H."/>
            <person name="Kim J."/>
            <person name="Kawahara Y."/>
            <person name="Wakimoto H."/>
            <person name="Yang C.C."/>
            <person name="Iwamoto M."/>
            <person name="Abe T."/>
            <person name="Yamada Y."/>
            <person name="Muto A."/>
            <person name="Inokuchi H."/>
            <person name="Ikemura T."/>
            <person name="Matsumoto T."/>
            <person name="Sasaki T."/>
            <person name="Itoh T."/>
        </authorList>
    </citation>
    <scope>NUCLEOTIDE SEQUENCE [LARGE SCALE GENOMIC DNA]</scope>
    <source>
        <strain evidence="3">cv. Nipponbare</strain>
    </source>
</reference>
<gene>
    <name evidence="2" type="ordered locus">Os05g0268100</name>
    <name evidence="2" type="ORF">OSNPB_050268100</name>
</gene>
<sequence>MQLALSRSPRQSPATNQQKSYQQNTHQSHGSTQRRRVLCFVFTTPPSYLLCASKPSNSSTSSSSSSSPSLLGTGKEKDGDGAAVAEVAGRLSARDSSCCWVSASRRILALREEGMEASSSA</sequence>
<reference evidence="3" key="1">
    <citation type="journal article" date="2005" name="Nature">
        <title>The map-based sequence of the rice genome.</title>
        <authorList>
            <consortium name="International rice genome sequencing project (IRGSP)"/>
            <person name="Matsumoto T."/>
            <person name="Wu J."/>
            <person name="Kanamori H."/>
            <person name="Katayose Y."/>
            <person name="Fujisawa M."/>
            <person name="Namiki N."/>
            <person name="Mizuno H."/>
            <person name="Yamamoto K."/>
            <person name="Antonio B.A."/>
            <person name="Baba T."/>
            <person name="Sakata K."/>
            <person name="Nagamura Y."/>
            <person name="Aoki H."/>
            <person name="Arikawa K."/>
            <person name="Arita K."/>
            <person name="Bito T."/>
            <person name="Chiden Y."/>
            <person name="Fujitsuka N."/>
            <person name="Fukunaka R."/>
            <person name="Hamada M."/>
            <person name="Harada C."/>
            <person name="Hayashi A."/>
            <person name="Hijishita S."/>
            <person name="Honda M."/>
            <person name="Hosokawa S."/>
            <person name="Ichikawa Y."/>
            <person name="Idonuma A."/>
            <person name="Iijima M."/>
            <person name="Ikeda M."/>
            <person name="Ikeno M."/>
            <person name="Ito K."/>
            <person name="Ito S."/>
            <person name="Ito T."/>
            <person name="Ito Y."/>
            <person name="Ito Y."/>
            <person name="Iwabuchi A."/>
            <person name="Kamiya K."/>
            <person name="Karasawa W."/>
            <person name="Kurita K."/>
            <person name="Katagiri S."/>
            <person name="Kikuta A."/>
            <person name="Kobayashi H."/>
            <person name="Kobayashi N."/>
            <person name="Machita K."/>
            <person name="Maehara T."/>
            <person name="Masukawa M."/>
            <person name="Mizubayashi T."/>
            <person name="Mukai Y."/>
            <person name="Nagasaki H."/>
            <person name="Nagata Y."/>
            <person name="Naito S."/>
            <person name="Nakashima M."/>
            <person name="Nakama Y."/>
            <person name="Nakamichi Y."/>
            <person name="Nakamura M."/>
            <person name="Meguro A."/>
            <person name="Negishi M."/>
            <person name="Ohta I."/>
            <person name="Ohta T."/>
            <person name="Okamoto M."/>
            <person name="Ono N."/>
            <person name="Saji S."/>
            <person name="Sakaguchi M."/>
            <person name="Sakai K."/>
            <person name="Shibata M."/>
            <person name="Shimokawa T."/>
            <person name="Song J."/>
            <person name="Takazaki Y."/>
            <person name="Terasawa K."/>
            <person name="Tsugane M."/>
            <person name="Tsuji K."/>
            <person name="Ueda S."/>
            <person name="Waki K."/>
            <person name="Yamagata H."/>
            <person name="Yamamoto M."/>
            <person name="Yamamoto S."/>
            <person name="Yamane H."/>
            <person name="Yoshiki S."/>
            <person name="Yoshihara R."/>
            <person name="Yukawa K."/>
            <person name="Zhong H."/>
            <person name="Yano M."/>
            <person name="Yuan Q."/>
            <person name="Ouyang S."/>
            <person name="Liu J."/>
            <person name="Jones K.M."/>
            <person name="Gansberger K."/>
            <person name="Moffat K."/>
            <person name="Hill J."/>
            <person name="Bera J."/>
            <person name="Fadrosh D."/>
            <person name="Jin S."/>
            <person name="Johri S."/>
            <person name="Kim M."/>
            <person name="Overton L."/>
            <person name="Reardon M."/>
            <person name="Tsitrin T."/>
            <person name="Vuong H."/>
            <person name="Weaver B."/>
            <person name="Ciecko A."/>
            <person name="Tallon L."/>
            <person name="Jackson J."/>
            <person name="Pai G."/>
            <person name="Aken S.V."/>
            <person name="Utterback T."/>
            <person name="Reidmuller S."/>
            <person name="Feldblyum T."/>
            <person name="Hsiao J."/>
            <person name="Zismann V."/>
            <person name="Iobst S."/>
            <person name="de Vazeille A.R."/>
            <person name="Buell C.R."/>
            <person name="Ying K."/>
            <person name="Li Y."/>
            <person name="Lu T."/>
            <person name="Huang Y."/>
            <person name="Zhao Q."/>
            <person name="Feng Q."/>
            <person name="Zhang L."/>
            <person name="Zhu J."/>
            <person name="Weng Q."/>
            <person name="Mu J."/>
            <person name="Lu Y."/>
            <person name="Fan D."/>
            <person name="Liu Y."/>
            <person name="Guan J."/>
            <person name="Zhang Y."/>
            <person name="Yu S."/>
            <person name="Liu X."/>
            <person name="Zhang Y."/>
            <person name="Hong G."/>
            <person name="Han B."/>
            <person name="Choisne N."/>
            <person name="Demange N."/>
            <person name="Orjeda G."/>
            <person name="Samain S."/>
            <person name="Cattolico L."/>
            <person name="Pelletier E."/>
            <person name="Couloux A."/>
            <person name="Segurens B."/>
            <person name="Wincker P."/>
            <person name="D'Hont A."/>
            <person name="Scarpelli C."/>
            <person name="Weissenbach J."/>
            <person name="Salanoubat M."/>
            <person name="Quetier F."/>
            <person name="Yu Y."/>
            <person name="Kim H.R."/>
            <person name="Rambo T."/>
            <person name="Currie J."/>
            <person name="Collura K."/>
            <person name="Luo M."/>
            <person name="Yang T."/>
            <person name="Ammiraju J.S.S."/>
            <person name="Engler F."/>
            <person name="Soderlund C."/>
            <person name="Wing R.A."/>
            <person name="Palmer L.E."/>
            <person name="de la Bastide M."/>
            <person name="Spiegel L."/>
            <person name="Nascimento L."/>
            <person name="Zutavern T."/>
            <person name="O'Shaughnessy A."/>
            <person name="Dike S."/>
            <person name="Dedhia N."/>
            <person name="Preston R."/>
            <person name="Balija V."/>
            <person name="McCombie W.R."/>
            <person name="Chow T."/>
            <person name="Chen H."/>
            <person name="Chung M."/>
            <person name="Chen C."/>
            <person name="Shaw J."/>
            <person name="Wu H."/>
            <person name="Hsiao K."/>
            <person name="Chao Y."/>
            <person name="Chu M."/>
            <person name="Cheng C."/>
            <person name="Hour A."/>
            <person name="Lee P."/>
            <person name="Lin S."/>
            <person name="Lin Y."/>
            <person name="Liou J."/>
            <person name="Liu S."/>
            <person name="Hsing Y."/>
            <person name="Raghuvanshi S."/>
            <person name="Mohanty A."/>
            <person name="Bharti A.K."/>
            <person name="Gaur A."/>
            <person name="Gupta V."/>
            <person name="Kumar D."/>
            <person name="Ravi V."/>
            <person name="Vij S."/>
            <person name="Kapur A."/>
            <person name="Khurana P."/>
            <person name="Khurana P."/>
            <person name="Khurana J.P."/>
            <person name="Tyagi A.K."/>
            <person name="Gaikwad K."/>
            <person name="Singh A."/>
            <person name="Dalal V."/>
            <person name="Srivastava S."/>
            <person name="Dixit A."/>
            <person name="Pal A.K."/>
            <person name="Ghazi I.A."/>
            <person name="Yadav M."/>
            <person name="Pandit A."/>
            <person name="Bhargava A."/>
            <person name="Sureshbabu K."/>
            <person name="Batra K."/>
            <person name="Sharma T.R."/>
            <person name="Mohapatra T."/>
            <person name="Singh N.K."/>
            <person name="Messing J."/>
            <person name="Nelson A.B."/>
            <person name="Fuks G."/>
            <person name="Kavchok S."/>
            <person name="Keizer G."/>
            <person name="Linton E."/>
            <person name="Llaca V."/>
            <person name="Song R."/>
            <person name="Tanyolac B."/>
            <person name="Young S."/>
            <person name="Ho-Il K."/>
            <person name="Hahn J.H."/>
            <person name="Sangsakoo G."/>
            <person name="Vanavichit A."/>
            <person name="de Mattos Luiz.A.T."/>
            <person name="Zimmer P.D."/>
            <person name="Malone G."/>
            <person name="Dellagostin O."/>
            <person name="de Oliveira A.C."/>
            <person name="Bevan M."/>
            <person name="Bancroft I."/>
            <person name="Minx P."/>
            <person name="Cordum H."/>
            <person name="Wilson R."/>
            <person name="Cheng Z."/>
            <person name="Jin W."/>
            <person name="Jiang J."/>
            <person name="Leong S.A."/>
            <person name="Iwama H."/>
            <person name="Gojobori T."/>
            <person name="Itoh T."/>
            <person name="Niimura Y."/>
            <person name="Fujii Y."/>
            <person name="Habara T."/>
            <person name="Sakai H."/>
            <person name="Sato Y."/>
            <person name="Wilson G."/>
            <person name="Kumar K."/>
            <person name="McCouch S."/>
            <person name="Juretic N."/>
            <person name="Hoen D."/>
            <person name="Wright S."/>
            <person name="Bruskiewich R."/>
            <person name="Bureau T."/>
            <person name="Miyao A."/>
            <person name="Hirochika H."/>
            <person name="Nishikawa T."/>
            <person name="Kadowaki K."/>
            <person name="Sugiura M."/>
            <person name="Burr B."/>
            <person name="Sasaki T."/>
        </authorList>
    </citation>
    <scope>NUCLEOTIDE SEQUENCE [LARGE SCALE GENOMIC DNA]</scope>
    <source>
        <strain evidence="3">cv. Nipponbare</strain>
    </source>
</reference>
<reference evidence="2 3" key="3">
    <citation type="journal article" date="2013" name="Rice">
        <title>Improvement of the Oryza sativa Nipponbare reference genome using next generation sequence and optical map data.</title>
        <authorList>
            <person name="Kawahara Y."/>
            <person name="de la Bastide M."/>
            <person name="Hamilton J.P."/>
            <person name="Kanamori H."/>
            <person name="McCombie W.R."/>
            <person name="Ouyang S."/>
            <person name="Schwartz D.C."/>
            <person name="Tanaka T."/>
            <person name="Wu J."/>
            <person name="Zhou S."/>
            <person name="Childs K.L."/>
            <person name="Davidson R.M."/>
            <person name="Lin H."/>
            <person name="Quesada-Ocampo L."/>
            <person name="Vaillancourt B."/>
            <person name="Sakai H."/>
            <person name="Lee S.S."/>
            <person name="Kim J."/>
            <person name="Numa H."/>
            <person name="Itoh T."/>
            <person name="Buell C.R."/>
            <person name="Matsumoto T."/>
        </authorList>
    </citation>
    <scope>NUCLEOTIDE SEQUENCE [LARGE SCALE GENOMIC DNA]</scope>
    <source>
        <strain evidence="3">cv. Nipponbare</strain>
    </source>
</reference>
<dbReference type="EMBL" id="AP014961">
    <property type="protein sequence ID" value="BAS93071.1"/>
    <property type="molecule type" value="Genomic_DNA"/>
</dbReference>
<dbReference type="InParanoid" id="A0A0P0WK83"/>
<feature type="compositionally biased region" description="Polar residues" evidence="1">
    <location>
        <begin position="8"/>
        <end position="31"/>
    </location>
</feature>